<dbReference type="OrthoDB" id="4979632at2"/>
<dbReference type="AlphaFoldDB" id="A0A1H7JXX4"/>
<dbReference type="STRING" id="426702.SAMN04488099_106100"/>
<organism evidence="1 2">
    <name type="scientific">Alkalibacterium pelagium</name>
    <dbReference type="NCBI Taxonomy" id="426702"/>
    <lineage>
        <taxon>Bacteria</taxon>
        <taxon>Bacillati</taxon>
        <taxon>Bacillota</taxon>
        <taxon>Bacilli</taxon>
        <taxon>Lactobacillales</taxon>
        <taxon>Carnobacteriaceae</taxon>
        <taxon>Alkalibacterium</taxon>
    </lineage>
</organism>
<proteinExistence type="predicted"/>
<reference evidence="2" key="1">
    <citation type="submission" date="2016-10" db="EMBL/GenBank/DDBJ databases">
        <authorList>
            <person name="Varghese N."/>
            <person name="Submissions S."/>
        </authorList>
    </citation>
    <scope>NUCLEOTIDE SEQUENCE [LARGE SCALE GENOMIC DNA]</scope>
    <source>
        <strain evidence="2">DSM 19183</strain>
    </source>
</reference>
<keyword evidence="2" id="KW-1185">Reference proteome</keyword>
<accession>A0A1H7JXX4</accession>
<dbReference type="EMBL" id="FNZU01000006">
    <property type="protein sequence ID" value="SEK79332.1"/>
    <property type="molecule type" value="Genomic_DNA"/>
</dbReference>
<gene>
    <name evidence="1" type="ORF">SAMN04488099_106100</name>
</gene>
<dbReference type="RefSeq" id="WP_091480534.1">
    <property type="nucleotide sequence ID" value="NZ_BJYC01000008.1"/>
</dbReference>
<evidence type="ECO:0000313" key="2">
    <source>
        <dbReference type="Proteomes" id="UP000199081"/>
    </source>
</evidence>
<name>A0A1H7JXX4_9LACT</name>
<sequence length="172" mass="19838">MSDKHCPYCGQKETEENCGEMQAASKYICQVCDQSFGGTKDSPELHCDEVYFSHGGFFSGNQSLRIEERDGYADLTVSSPFSETEGSDVRFRIMLSEWMTIKKTMFYELFVLDWKDEYNDSAILDGTQWELKLTFDNRESVKSVGSNDFPALFDELTELFTPYFDQGTFERD</sequence>
<protein>
    <submittedName>
        <fullName evidence="1">Uncharacterized protein</fullName>
    </submittedName>
</protein>
<evidence type="ECO:0000313" key="1">
    <source>
        <dbReference type="EMBL" id="SEK79332.1"/>
    </source>
</evidence>
<dbReference type="Proteomes" id="UP000199081">
    <property type="component" value="Unassembled WGS sequence"/>
</dbReference>